<feature type="transmembrane region" description="Helical" evidence="1">
    <location>
        <begin position="143"/>
        <end position="163"/>
    </location>
</feature>
<name>A0A0G0JWI2_9BACT</name>
<feature type="transmembrane region" description="Helical" evidence="1">
    <location>
        <begin position="82"/>
        <end position="99"/>
    </location>
</feature>
<accession>A0A0G0JWI2</accession>
<feature type="transmembrane region" description="Helical" evidence="1">
    <location>
        <begin position="57"/>
        <end position="76"/>
    </location>
</feature>
<protein>
    <submittedName>
        <fullName evidence="2">Uncharacterized protein</fullName>
    </submittedName>
</protein>
<feature type="transmembrane region" description="Helical" evidence="1">
    <location>
        <begin position="234"/>
        <end position="252"/>
    </location>
</feature>
<organism evidence="2 3">
    <name type="scientific">Candidatus Falkowbacteria bacterium GW2011_GWE1_38_31</name>
    <dbReference type="NCBI Taxonomy" id="1618638"/>
    <lineage>
        <taxon>Bacteria</taxon>
        <taxon>Candidatus Falkowiibacteriota</taxon>
    </lineage>
</organism>
<dbReference type="AlphaFoldDB" id="A0A0G0JWI2"/>
<feature type="transmembrane region" description="Helical" evidence="1">
    <location>
        <begin position="7"/>
        <end position="24"/>
    </location>
</feature>
<evidence type="ECO:0000256" key="1">
    <source>
        <dbReference type="SAM" id="Phobius"/>
    </source>
</evidence>
<reference evidence="2 3" key="1">
    <citation type="journal article" date="2015" name="Nature">
        <title>rRNA introns, odd ribosomes, and small enigmatic genomes across a large radiation of phyla.</title>
        <authorList>
            <person name="Brown C.T."/>
            <person name="Hug L.A."/>
            <person name="Thomas B.C."/>
            <person name="Sharon I."/>
            <person name="Castelle C.J."/>
            <person name="Singh A."/>
            <person name="Wilkins M.J."/>
            <person name="Williams K.H."/>
            <person name="Banfield J.F."/>
        </authorList>
    </citation>
    <scope>NUCLEOTIDE SEQUENCE [LARGE SCALE GENOMIC DNA]</scope>
</reference>
<evidence type="ECO:0000313" key="2">
    <source>
        <dbReference type="EMBL" id="KKQ71002.1"/>
    </source>
</evidence>
<gene>
    <name evidence="2" type="ORF">US91_C0002G0081</name>
</gene>
<feature type="transmembrane region" description="Helical" evidence="1">
    <location>
        <begin position="201"/>
        <end position="222"/>
    </location>
</feature>
<feature type="transmembrane region" description="Helical" evidence="1">
    <location>
        <begin position="120"/>
        <end position="137"/>
    </location>
</feature>
<keyword evidence="1" id="KW-1133">Transmembrane helix</keyword>
<comment type="caution">
    <text evidence="2">The sequence shown here is derived from an EMBL/GenBank/DDBJ whole genome shotgun (WGS) entry which is preliminary data.</text>
</comment>
<feature type="transmembrane region" description="Helical" evidence="1">
    <location>
        <begin position="30"/>
        <end position="48"/>
    </location>
</feature>
<dbReference type="EMBL" id="LBUU01000002">
    <property type="protein sequence ID" value="KKQ71002.1"/>
    <property type="molecule type" value="Genomic_DNA"/>
</dbReference>
<evidence type="ECO:0000313" key="3">
    <source>
        <dbReference type="Proteomes" id="UP000034022"/>
    </source>
</evidence>
<sequence>MRYNKFLPLFIPLLTFILLEFFYFRPRMIYVVLVILILLYFFTFRQFIKASKKKENIWNYLILPALFLISSSGFSVLMPSKFLVQSLFIVVFLFLNIYFRTTYYYFLKPEKYQKNSLENLSSYGSFLSVYFAASGIYGLQSFLGMNTCLLMLILLFFISAIVYQVFLTNSILTKSGILFIIILPLTYLEIAWSISFLSLSYYILGLIMAVCYYIAIGLVRFYLIGKLDAQIIKLYLIFGFLSIFSVLFTSRWV</sequence>
<keyword evidence="1" id="KW-0472">Membrane</keyword>
<feature type="transmembrane region" description="Helical" evidence="1">
    <location>
        <begin position="175"/>
        <end position="195"/>
    </location>
</feature>
<keyword evidence="1" id="KW-0812">Transmembrane</keyword>
<dbReference type="Proteomes" id="UP000034022">
    <property type="component" value="Unassembled WGS sequence"/>
</dbReference>
<proteinExistence type="predicted"/>